<dbReference type="GO" id="GO:0009435">
    <property type="term" value="P:NAD+ biosynthetic process"/>
    <property type="evidence" value="ECO:0007669"/>
    <property type="project" value="UniProtKB-UniRule"/>
</dbReference>
<dbReference type="RefSeq" id="WP_091364872.1">
    <property type="nucleotide sequence ID" value="NZ_FMXA01000015.1"/>
</dbReference>
<dbReference type="OrthoDB" id="5295945at2"/>
<dbReference type="CDD" id="cd02165">
    <property type="entry name" value="NMNAT"/>
    <property type="match status" value="1"/>
</dbReference>
<evidence type="ECO:0000256" key="7">
    <source>
        <dbReference type="ARBA" id="ARBA00022840"/>
    </source>
</evidence>
<keyword evidence="5 10" id="KW-0548">Nucleotidyltransferase</keyword>
<evidence type="ECO:0000259" key="11">
    <source>
        <dbReference type="Pfam" id="PF01467"/>
    </source>
</evidence>
<evidence type="ECO:0000256" key="3">
    <source>
        <dbReference type="ARBA" id="ARBA00022642"/>
    </source>
</evidence>
<organism evidence="12 13">
    <name type="scientific">Allisonella histaminiformans</name>
    <dbReference type="NCBI Taxonomy" id="209880"/>
    <lineage>
        <taxon>Bacteria</taxon>
        <taxon>Bacillati</taxon>
        <taxon>Bacillota</taxon>
        <taxon>Negativicutes</taxon>
        <taxon>Veillonellales</taxon>
        <taxon>Veillonellaceae</taxon>
        <taxon>Allisonella</taxon>
    </lineage>
</organism>
<dbReference type="Proteomes" id="UP000199689">
    <property type="component" value="Unassembled WGS sequence"/>
</dbReference>
<dbReference type="GO" id="GO:0004515">
    <property type="term" value="F:nicotinate-nucleotide adenylyltransferase activity"/>
    <property type="evidence" value="ECO:0007669"/>
    <property type="project" value="UniProtKB-UniRule"/>
</dbReference>
<dbReference type="InterPro" id="IPR014729">
    <property type="entry name" value="Rossmann-like_a/b/a_fold"/>
</dbReference>
<keyword evidence="7 10" id="KW-0067">ATP-binding</keyword>
<evidence type="ECO:0000256" key="1">
    <source>
        <dbReference type="ARBA" id="ARBA00002324"/>
    </source>
</evidence>
<dbReference type="AlphaFoldDB" id="A0A1G5W8N1"/>
<feature type="domain" description="Cytidyltransferase-like" evidence="11">
    <location>
        <begin position="7"/>
        <end position="172"/>
    </location>
</feature>
<evidence type="ECO:0000256" key="4">
    <source>
        <dbReference type="ARBA" id="ARBA00022679"/>
    </source>
</evidence>
<evidence type="ECO:0000313" key="13">
    <source>
        <dbReference type="Proteomes" id="UP000199689"/>
    </source>
</evidence>
<dbReference type="SUPFAM" id="SSF52374">
    <property type="entry name" value="Nucleotidylyl transferase"/>
    <property type="match status" value="1"/>
</dbReference>
<dbReference type="GO" id="GO:0005524">
    <property type="term" value="F:ATP binding"/>
    <property type="evidence" value="ECO:0007669"/>
    <property type="project" value="UniProtKB-KW"/>
</dbReference>
<dbReference type="Gene3D" id="3.40.50.620">
    <property type="entry name" value="HUPs"/>
    <property type="match status" value="1"/>
</dbReference>
<dbReference type="NCBIfam" id="TIGR00482">
    <property type="entry name" value="nicotinate (nicotinamide) nucleotide adenylyltransferase"/>
    <property type="match status" value="1"/>
</dbReference>
<dbReference type="NCBIfam" id="TIGR00125">
    <property type="entry name" value="cyt_tran_rel"/>
    <property type="match status" value="1"/>
</dbReference>
<keyword evidence="4 10" id="KW-0808">Transferase</keyword>
<dbReference type="EC" id="2.7.7.18" evidence="10"/>
<gene>
    <name evidence="10" type="primary">nadD</name>
    <name evidence="12" type="ORF">SAMN02910343_01223</name>
</gene>
<evidence type="ECO:0000256" key="10">
    <source>
        <dbReference type="HAMAP-Rule" id="MF_00244"/>
    </source>
</evidence>
<keyword evidence="6 10" id="KW-0547">Nucleotide-binding</keyword>
<evidence type="ECO:0000313" key="12">
    <source>
        <dbReference type="EMBL" id="SDA54519.1"/>
    </source>
</evidence>
<evidence type="ECO:0000256" key="6">
    <source>
        <dbReference type="ARBA" id="ARBA00022741"/>
    </source>
</evidence>
<dbReference type="EMBL" id="FMXA01000015">
    <property type="protein sequence ID" value="SDA54519.1"/>
    <property type="molecule type" value="Genomic_DNA"/>
</dbReference>
<evidence type="ECO:0000256" key="9">
    <source>
        <dbReference type="ARBA" id="ARBA00048721"/>
    </source>
</evidence>
<dbReference type="HAMAP" id="MF_00244">
    <property type="entry name" value="NaMN_adenylyltr"/>
    <property type="match status" value="1"/>
</dbReference>
<dbReference type="PANTHER" id="PTHR39321:SF3">
    <property type="entry name" value="PHOSPHOPANTETHEINE ADENYLYLTRANSFERASE"/>
    <property type="match status" value="1"/>
</dbReference>
<sequence length="201" mass="23175">MSHKIGIFGGSFNPIHIGHLVIAEAAWQEFGLEKIIFIPTADTPQKDMHNIDKYLRYEMVRLAIAGNDHFSISPIEIEREGISYTVDTIRELRERCDVNTDFYFIAGTDAVADLPEWKYNKELLHACYFISASRPEKKEKLAKTIAFFGELGKEKILTLKTPELAISSTILRDWLARGVSTRYLMPDSVIQFIKEHHLYRR</sequence>
<reference evidence="12 13" key="1">
    <citation type="submission" date="2016-10" db="EMBL/GenBank/DDBJ databases">
        <authorList>
            <person name="de Groot N.N."/>
        </authorList>
    </citation>
    <scope>NUCLEOTIDE SEQUENCE [LARGE SCALE GENOMIC DNA]</scope>
    <source>
        <strain evidence="12 13">DSM 15230</strain>
    </source>
</reference>
<dbReference type="Pfam" id="PF01467">
    <property type="entry name" value="CTP_transf_like"/>
    <property type="match status" value="1"/>
</dbReference>
<keyword evidence="13" id="KW-1185">Reference proteome</keyword>
<comment type="similarity">
    <text evidence="10">Belongs to the NadD family.</text>
</comment>
<dbReference type="NCBIfam" id="NF000840">
    <property type="entry name" value="PRK00071.1-3"/>
    <property type="match status" value="1"/>
</dbReference>
<keyword evidence="8 10" id="KW-0520">NAD</keyword>
<dbReference type="STRING" id="209880.SAMN02910343_01223"/>
<keyword evidence="3 10" id="KW-0662">Pyridine nucleotide biosynthesis</keyword>
<dbReference type="InterPro" id="IPR004821">
    <property type="entry name" value="Cyt_trans-like"/>
</dbReference>
<proteinExistence type="inferred from homology"/>
<dbReference type="UniPathway" id="UPA00253">
    <property type="reaction ID" value="UER00332"/>
</dbReference>
<evidence type="ECO:0000256" key="8">
    <source>
        <dbReference type="ARBA" id="ARBA00023027"/>
    </source>
</evidence>
<protein>
    <recommendedName>
        <fullName evidence="10">Probable nicotinate-nucleotide adenylyltransferase</fullName>
        <ecNumber evidence="10">2.7.7.18</ecNumber>
    </recommendedName>
    <alternativeName>
        <fullName evidence="10">Deamido-NAD(+) diphosphorylase</fullName>
    </alternativeName>
    <alternativeName>
        <fullName evidence="10">Deamido-NAD(+) pyrophosphorylase</fullName>
    </alternativeName>
    <alternativeName>
        <fullName evidence="10">Nicotinate mononucleotide adenylyltransferase</fullName>
        <shortName evidence="10">NaMN adenylyltransferase</shortName>
    </alternativeName>
</protein>
<dbReference type="PANTHER" id="PTHR39321">
    <property type="entry name" value="NICOTINATE-NUCLEOTIDE ADENYLYLTRANSFERASE-RELATED"/>
    <property type="match status" value="1"/>
</dbReference>
<evidence type="ECO:0000256" key="2">
    <source>
        <dbReference type="ARBA" id="ARBA00005019"/>
    </source>
</evidence>
<name>A0A1G5W8N1_9FIRM</name>
<comment type="catalytic activity">
    <reaction evidence="9 10">
        <text>nicotinate beta-D-ribonucleotide + ATP + H(+) = deamido-NAD(+) + diphosphate</text>
        <dbReference type="Rhea" id="RHEA:22860"/>
        <dbReference type="ChEBI" id="CHEBI:15378"/>
        <dbReference type="ChEBI" id="CHEBI:30616"/>
        <dbReference type="ChEBI" id="CHEBI:33019"/>
        <dbReference type="ChEBI" id="CHEBI:57502"/>
        <dbReference type="ChEBI" id="CHEBI:58437"/>
        <dbReference type="EC" id="2.7.7.18"/>
    </reaction>
</comment>
<dbReference type="InterPro" id="IPR005248">
    <property type="entry name" value="NadD/NMNAT"/>
</dbReference>
<comment type="function">
    <text evidence="1 10">Catalyzes the reversible adenylation of nicotinate mononucleotide (NaMN) to nicotinic acid adenine dinucleotide (NaAD).</text>
</comment>
<evidence type="ECO:0000256" key="5">
    <source>
        <dbReference type="ARBA" id="ARBA00022695"/>
    </source>
</evidence>
<accession>A0A1G5W8N1</accession>
<dbReference type="GeneID" id="87756236"/>
<comment type="pathway">
    <text evidence="2 10">Cofactor biosynthesis; NAD(+) biosynthesis; deamido-NAD(+) from nicotinate D-ribonucleotide: step 1/1.</text>
</comment>